<gene>
    <name evidence="2" type="primary">LOC117577831</name>
</gene>
<dbReference type="OrthoDB" id="7803216at2759"/>
<organism evidence="1 2">
    <name type="scientific">Drosophila albomicans</name>
    <name type="common">Fruit fly</name>
    <dbReference type="NCBI Taxonomy" id="7291"/>
    <lineage>
        <taxon>Eukaryota</taxon>
        <taxon>Metazoa</taxon>
        <taxon>Ecdysozoa</taxon>
        <taxon>Arthropoda</taxon>
        <taxon>Hexapoda</taxon>
        <taxon>Insecta</taxon>
        <taxon>Pterygota</taxon>
        <taxon>Neoptera</taxon>
        <taxon>Endopterygota</taxon>
        <taxon>Diptera</taxon>
        <taxon>Brachycera</taxon>
        <taxon>Muscomorpha</taxon>
        <taxon>Ephydroidea</taxon>
        <taxon>Drosophilidae</taxon>
        <taxon>Drosophila</taxon>
    </lineage>
</organism>
<evidence type="ECO:0000313" key="1">
    <source>
        <dbReference type="Proteomes" id="UP000515160"/>
    </source>
</evidence>
<protein>
    <submittedName>
        <fullName evidence="2">Uncharacterized protein LOC117577831</fullName>
    </submittedName>
</protein>
<dbReference type="AlphaFoldDB" id="A0A6P8ZFS5"/>
<dbReference type="Proteomes" id="UP000515160">
    <property type="component" value="Chromosome X"/>
</dbReference>
<dbReference type="RefSeq" id="XP_034118662.1">
    <property type="nucleotide sequence ID" value="XM_034262771.2"/>
</dbReference>
<proteinExistence type="predicted"/>
<evidence type="ECO:0000313" key="2">
    <source>
        <dbReference type="RefSeq" id="XP_034118662.1"/>
    </source>
</evidence>
<keyword evidence="1" id="KW-1185">Reference proteome</keyword>
<accession>A0A6P8ZFS5</accession>
<reference evidence="2" key="1">
    <citation type="submission" date="2025-08" db="UniProtKB">
        <authorList>
            <consortium name="RefSeq"/>
        </authorList>
    </citation>
    <scope>IDENTIFICATION</scope>
    <source>
        <strain evidence="2">15112-1751.03</strain>
        <tissue evidence="2">Whole Adult</tissue>
    </source>
</reference>
<name>A0A6P8ZFS5_DROAB</name>
<sequence>MSDDFLTFLKFSMHCFKYIYIYFVCVNILESLIQGHESSSN</sequence>
<dbReference type="GeneID" id="117577831"/>